<evidence type="ECO:0000256" key="2">
    <source>
        <dbReference type="ARBA" id="ARBA00022723"/>
    </source>
</evidence>
<dbReference type="CDD" id="cd04322">
    <property type="entry name" value="LysRS_N"/>
    <property type="match status" value="1"/>
</dbReference>
<sequence>MAEQQNQNQNQVVEEDLNHLLKVRREKLAELQESGKDPFKVTKYDVTVHSSEIKENYEVWEGKEVSIAGRLMSKRVMGKASFCNVQDLKGNIQSYVARDSIGEESYKEFKKLDIGDIVGIKGTAFTTKTGEVSIHAESVELLTKSLQILPEKFHGLTNTDLRYRQRYVDLIMNPEVRDTFVKRSQIIKEIRNHLDAQGFMEVETPMLVANAGGAAARPFDTHYNALDEDVKLRISLELYLKRLIVGGLERVYEIGRVFRNEGVDTRHNPEFTLMELYQAYTDYHGMMDLVENLFREVALKVLGTAVVTYDGVEIDLSKPFERISMVDALKKYKDIDFTAIHTDEEAKALADQYHVAYEARHKKGDILSLLFEEFVEEHLIQPTFIIDHPVEISPLTKKKPSDPEYTERFELFITKREMANAYSELNDPLDQIERFKAQEALLAAGDDEANSMDEDFVNALMIGMPPTGGIGIGIDRFVMLLTDSYAIRDVLLFPTMKSLDK</sequence>
<dbReference type="InterPro" id="IPR002313">
    <property type="entry name" value="Lys-tRNA-ligase_II"/>
</dbReference>
<dbReference type="Pfam" id="PF00152">
    <property type="entry name" value="tRNA-synt_2"/>
    <property type="match status" value="1"/>
</dbReference>
<proteinExistence type="inferred from homology"/>
<dbReference type="InterPro" id="IPR012340">
    <property type="entry name" value="NA-bd_OB-fold"/>
</dbReference>
<dbReference type="PROSITE" id="PS50862">
    <property type="entry name" value="AA_TRNA_LIGASE_II"/>
    <property type="match status" value="1"/>
</dbReference>
<dbReference type="EC" id="6.1.1.6" evidence="7"/>
<evidence type="ECO:0000256" key="8">
    <source>
        <dbReference type="RuleBase" id="RU000336"/>
    </source>
</evidence>
<dbReference type="CDD" id="cd00775">
    <property type="entry name" value="LysRS_core"/>
    <property type="match status" value="1"/>
</dbReference>
<dbReference type="GO" id="GO:0016874">
    <property type="term" value="F:ligase activity"/>
    <property type="evidence" value="ECO:0007669"/>
    <property type="project" value="UniProtKB-KW"/>
</dbReference>
<dbReference type="SUPFAM" id="SSF50249">
    <property type="entry name" value="Nucleic acid-binding proteins"/>
    <property type="match status" value="1"/>
</dbReference>
<protein>
    <recommendedName>
        <fullName evidence="7">Lysine--tRNA ligase</fullName>
        <ecNumber evidence="7">6.1.1.6</ecNumber>
    </recommendedName>
    <alternativeName>
        <fullName evidence="7">Lysyl-tRNA synthetase</fullName>
        <shortName evidence="7">LysRS</shortName>
    </alternativeName>
</protein>
<dbReference type="NCBIfam" id="TIGR00499">
    <property type="entry name" value="lysS_bact"/>
    <property type="match status" value="1"/>
</dbReference>
<dbReference type="InterPro" id="IPR018149">
    <property type="entry name" value="Lys-tRNA-synth_II_C"/>
</dbReference>
<name>A0ABQ5M7Y8_9FIRM</name>
<dbReference type="SUPFAM" id="SSF55681">
    <property type="entry name" value="Class II aaRS and biotin synthetases"/>
    <property type="match status" value="1"/>
</dbReference>
<evidence type="ECO:0000256" key="6">
    <source>
        <dbReference type="ARBA" id="ARBA00048573"/>
    </source>
</evidence>
<dbReference type="PANTHER" id="PTHR42918">
    <property type="entry name" value="LYSYL-TRNA SYNTHETASE"/>
    <property type="match status" value="1"/>
</dbReference>
<comment type="subcellular location">
    <subcellularLocation>
        <location evidence="7">Cytoplasm</location>
    </subcellularLocation>
</comment>
<dbReference type="Proteomes" id="UP001419084">
    <property type="component" value="Unassembled WGS sequence"/>
</dbReference>
<evidence type="ECO:0000256" key="5">
    <source>
        <dbReference type="ARBA" id="ARBA00023146"/>
    </source>
</evidence>
<gene>
    <name evidence="7 10" type="primary">lysS</name>
    <name evidence="10" type="ORF">LAD12857_26580</name>
</gene>
<dbReference type="Gene3D" id="2.40.50.140">
    <property type="entry name" value="Nucleic acid-binding proteins"/>
    <property type="match status" value="1"/>
</dbReference>
<evidence type="ECO:0000313" key="10">
    <source>
        <dbReference type="EMBL" id="GLB30735.1"/>
    </source>
</evidence>
<evidence type="ECO:0000256" key="4">
    <source>
        <dbReference type="ARBA" id="ARBA00022840"/>
    </source>
</evidence>
<dbReference type="InterPro" id="IPR004365">
    <property type="entry name" value="NA-bd_OB_tRNA"/>
</dbReference>
<dbReference type="InterPro" id="IPR044136">
    <property type="entry name" value="Lys-tRNA-ligase_II_N"/>
</dbReference>
<organism evidence="10 11">
    <name type="scientific">Lacrimispora amygdalina</name>
    <dbReference type="NCBI Taxonomy" id="253257"/>
    <lineage>
        <taxon>Bacteria</taxon>
        <taxon>Bacillati</taxon>
        <taxon>Bacillota</taxon>
        <taxon>Clostridia</taxon>
        <taxon>Lachnospirales</taxon>
        <taxon>Lachnospiraceae</taxon>
        <taxon>Lacrimispora</taxon>
    </lineage>
</organism>
<comment type="similarity">
    <text evidence="7">Belongs to the class-II aminoacyl-tRNA synthetase family.</text>
</comment>
<evidence type="ECO:0000256" key="3">
    <source>
        <dbReference type="ARBA" id="ARBA00022741"/>
    </source>
</evidence>
<keyword evidence="7" id="KW-0963">Cytoplasm</keyword>
<keyword evidence="11" id="KW-1185">Reference proteome</keyword>
<comment type="caution">
    <text evidence="10">The sequence shown here is derived from an EMBL/GenBank/DDBJ whole genome shotgun (WGS) entry which is preliminary data.</text>
</comment>
<reference evidence="10 11" key="1">
    <citation type="journal article" date="2024" name="Int. J. Syst. Evol. Microbiol.">
        <title>Lacrimispora brassicae sp. nov. isolated from fermented cabbage, and proposal of Clostridium indicum Gundawar et al. 2019 and Clostridium methoxybenzovorans Mechichi et al. 1999 as heterotypic synonyms of Lacrimispora amygdalina (Parshina et al. 2003) Haas and Blanchard 2020 and Lacrimispora indolis (McClung and McCoy 1957) Haas and Blanchard 2020, respectively.</title>
        <authorList>
            <person name="Kobayashi H."/>
            <person name="Tanizawa Y."/>
            <person name="Sakamoto M."/>
            <person name="Ohkuma M."/>
            <person name="Tohno M."/>
        </authorList>
    </citation>
    <scope>NUCLEOTIDE SEQUENCE [LARGE SCALE GENOMIC DNA]</scope>
    <source>
        <strain evidence="10 11">DSM 12857</strain>
    </source>
</reference>
<feature type="binding site" evidence="7">
    <location>
        <position position="417"/>
    </location>
    <ligand>
        <name>Mg(2+)</name>
        <dbReference type="ChEBI" id="CHEBI:18420"/>
        <label>2</label>
    </ligand>
</feature>
<keyword evidence="4 7" id="KW-0067">ATP-binding</keyword>
<dbReference type="NCBIfam" id="NF001756">
    <property type="entry name" value="PRK00484.1"/>
    <property type="match status" value="1"/>
</dbReference>
<dbReference type="Gene3D" id="3.30.930.10">
    <property type="entry name" value="Bira Bifunctional Protein, Domain 2"/>
    <property type="match status" value="1"/>
</dbReference>
<dbReference type="EMBL" id="BRPJ01000042">
    <property type="protein sequence ID" value="GLB30735.1"/>
    <property type="molecule type" value="Genomic_DNA"/>
</dbReference>
<comment type="subunit">
    <text evidence="7">Homodimer.</text>
</comment>
<keyword evidence="7" id="KW-0648">Protein biosynthesis</keyword>
<dbReference type="InterPro" id="IPR045864">
    <property type="entry name" value="aa-tRNA-synth_II/BPL/LPL"/>
</dbReference>
<dbReference type="Pfam" id="PF01336">
    <property type="entry name" value="tRNA_anti-codon"/>
    <property type="match status" value="1"/>
</dbReference>
<keyword evidence="2 7" id="KW-0479">Metal-binding</keyword>
<keyword evidence="5 7" id="KW-0030">Aminoacyl-tRNA synthetase</keyword>
<feature type="domain" description="Aminoacyl-transfer RNA synthetases class-II family profile" evidence="9">
    <location>
        <begin position="183"/>
        <end position="494"/>
    </location>
</feature>
<feature type="binding site" evidence="7">
    <location>
        <position position="410"/>
    </location>
    <ligand>
        <name>Mg(2+)</name>
        <dbReference type="ChEBI" id="CHEBI:18420"/>
        <label>1</label>
    </ligand>
</feature>
<keyword evidence="3 7" id="KW-0547">Nucleotide-binding</keyword>
<keyword evidence="7 8" id="KW-0460">Magnesium</keyword>
<evidence type="ECO:0000313" key="11">
    <source>
        <dbReference type="Proteomes" id="UP001419084"/>
    </source>
</evidence>
<keyword evidence="1 7" id="KW-0436">Ligase</keyword>
<dbReference type="PANTHER" id="PTHR42918:SF15">
    <property type="entry name" value="LYSINE--TRNA LIGASE, CHLOROPLASTIC_MITOCHONDRIAL"/>
    <property type="match status" value="1"/>
</dbReference>
<dbReference type="InterPro" id="IPR006195">
    <property type="entry name" value="aa-tRNA-synth_II"/>
</dbReference>
<evidence type="ECO:0000256" key="1">
    <source>
        <dbReference type="ARBA" id="ARBA00022598"/>
    </source>
</evidence>
<dbReference type="HAMAP" id="MF_00252">
    <property type="entry name" value="Lys_tRNA_synth_class2"/>
    <property type="match status" value="1"/>
</dbReference>
<accession>A0ABQ5M7Y8</accession>
<dbReference type="InterPro" id="IPR004364">
    <property type="entry name" value="Aa-tRNA-synt_II"/>
</dbReference>
<feature type="binding site" evidence="7">
    <location>
        <position position="417"/>
    </location>
    <ligand>
        <name>Mg(2+)</name>
        <dbReference type="ChEBI" id="CHEBI:18420"/>
        <label>1</label>
    </ligand>
</feature>
<comment type="catalytic activity">
    <reaction evidence="6 7 8">
        <text>tRNA(Lys) + L-lysine + ATP = L-lysyl-tRNA(Lys) + AMP + diphosphate</text>
        <dbReference type="Rhea" id="RHEA:20792"/>
        <dbReference type="Rhea" id="RHEA-COMP:9696"/>
        <dbReference type="Rhea" id="RHEA-COMP:9697"/>
        <dbReference type="ChEBI" id="CHEBI:30616"/>
        <dbReference type="ChEBI" id="CHEBI:32551"/>
        <dbReference type="ChEBI" id="CHEBI:33019"/>
        <dbReference type="ChEBI" id="CHEBI:78442"/>
        <dbReference type="ChEBI" id="CHEBI:78529"/>
        <dbReference type="ChEBI" id="CHEBI:456215"/>
        <dbReference type="EC" id="6.1.1.6"/>
    </reaction>
</comment>
<evidence type="ECO:0000259" key="9">
    <source>
        <dbReference type="PROSITE" id="PS50862"/>
    </source>
</evidence>
<evidence type="ECO:0000256" key="7">
    <source>
        <dbReference type="HAMAP-Rule" id="MF_00252"/>
    </source>
</evidence>
<dbReference type="PRINTS" id="PR00982">
    <property type="entry name" value="TRNASYNTHLYS"/>
</dbReference>
<comment type="cofactor">
    <cofactor evidence="7 8">
        <name>Mg(2+)</name>
        <dbReference type="ChEBI" id="CHEBI:18420"/>
    </cofactor>
    <text evidence="7 8">Binds 3 Mg(2+) ions per subunit.</text>
</comment>